<dbReference type="GO" id="GO:0008270">
    <property type="term" value="F:zinc ion binding"/>
    <property type="evidence" value="ECO:0007669"/>
    <property type="project" value="UniProtKB-KW"/>
</dbReference>
<dbReference type="GeneID" id="110984044"/>
<organism evidence="7 8">
    <name type="scientific">Acanthaster planci</name>
    <name type="common">Crown-of-thorns starfish</name>
    <dbReference type="NCBI Taxonomy" id="133434"/>
    <lineage>
        <taxon>Eukaryota</taxon>
        <taxon>Metazoa</taxon>
        <taxon>Echinodermata</taxon>
        <taxon>Eleutherozoa</taxon>
        <taxon>Asterozoa</taxon>
        <taxon>Asteroidea</taxon>
        <taxon>Valvatacea</taxon>
        <taxon>Valvatida</taxon>
        <taxon>Acanthasteridae</taxon>
        <taxon>Acanthaster</taxon>
    </lineage>
</organism>
<dbReference type="Gene3D" id="1.20.1280.50">
    <property type="match status" value="1"/>
</dbReference>
<evidence type="ECO:0000313" key="8">
    <source>
        <dbReference type="RefSeq" id="XP_022099529.1"/>
    </source>
</evidence>
<keyword evidence="1" id="KW-0479">Metal-binding</keyword>
<evidence type="ECO:0000256" key="4">
    <source>
        <dbReference type="ARBA" id="ARBA00022833"/>
    </source>
</evidence>
<feature type="compositionally biased region" description="Polar residues" evidence="5">
    <location>
        <begin position="641"/>
        <end position="665"/>
    </location>
</feature>
<feature type="region of interest" description="Disordered" evidence="5">
    <location>
        <begin position="560"/>
        <end position="587"/>
    </location>
</feature>
<dbReference type="PROSITE" id="PS50181">
    <property type="entry name" value="FBOX"/>
    <property type="match status" value="1"/>
</dbReference>
<gene>
    <name evidence="8" type="primary">LOC110984044</name>
</gene>
<dbReference type="SUPFAM" id="SSF81383">
    <property type="entry name" value="F-box domain"/>
    <property type="match status" value="1"/>
</dbReference>
<feature type="region of interest" description="Disordered" evidence="5">
    <location>
        <begin position="802"/>
        <end position="837"/>
    </location>
</feature>
<dbReference type="RefSeq" id="XP_022099529.1">
    <property type="nucleotide sequence ID" value="XM_022243837.1"/>
</dbReference>
<dbReference type="PANTHER" id="PTHR15933:SF20">
    <property type="entry name" value="F-BOX DOMAIN-CONTAINING PROTEIN"/>
    <property type="match status" value="1"/>
</dbReference>
<feature type="compositionally biased region" description="Basic and acidic residues" evidence="5">
    <location>
        <begin position="808"/>
        <end position="822"/>
    </location>
</feature>
<accession>A0A8B7Z1P8</accession>
<dbReference type="Gene3D" id="3.30.40.150">
    <property type="entry name" value="TRAF-like zinc-finger, N-terminal subdomain"/>
    <property type="match status" value="1"/>
</dbReference>
<evidence type="ECO:0000256" key="2">
    <source>
        <dbReference type="ARBA" id="ARBA00022771"/>
    </source>
</evidence>
<evidence type="ECO:0000256" key="1">
    <source>
        <dbReference type="ARBA" id="ARBA00022723"/>
    </source>
</evidence>
<feature type="region of interest" description="Disordered" evidence="5">
    <location>
        <begin position="324"/>
        <end position="362"/>
    </location>
</feature>
<dbReference type="InterPro" id="IPR001810">
    <property type="entry name" value="F-box_dom"/>
</dbReference>
<sequence>MPSEVDLHDHCQACYDSRCNMRLPACSIVPCELDCGARFHACKQAEHSLLCGNEKVACINAGYGCPLHVLRSQMSRHLAGCPASLVHCTMEWNRWPVCSSERQSHQPVQVLLDVNREQLDMALALRDQRMLTRSMRASVRTRKILTNNLNRRHPAVPLADQLTVSNGSTVKEFDEQRELENLLQDMHQWENATERKRSRSPAGLRQSICDELYRASQETVQQLSTAIHAMTGDSHPPSEKADFSLGKSTYPYIHCAHCERRKERMERLLDSHNAMKDCGEDSQSLEGRKPSTEKNAAPGDCHDESVHLRVIKDTLLGATCTNEEEQLHRPGQISSPSSRDVQQGYRSSSSSSEGSLNDVPMPALFVTPSTTGEVSAAPGRGHSKILVVEPPKMIPGSGVASFPVTNSDSPMQASLSLDLSLESITRYQAKPDSMYTFLCAQVFRRDEFASHFQNVHSDIHGGLNGWLEQRCPLAPYGCTYSQRRFFPGERKARIVHHEHLESFGVRVDGKGSSRLAESEDHSEVDADAMMEMEWVSEAVSSYGKDETSLMKENLKYSEDKTDAAVTNQSDSFPKAGGLTEESGVESKKMDQDANLIIENQASLSDISLHTMDQSGRSLGNCNDARLNESIVNHLEGPKPDTQISTENTPEVQGSHDSLDTDQTPDQLAVPSQSPSSQSELPLEPDHLSQLPLELLRYLTRFLDAFSLCNLSLTSKLLRQICCSVLEERGMVLLQWEKVNGRWDVAYRVWHFSTAFTPVLHWGFEDHPSLAVHLAKCPYNVQLQQSDPICVMIKLPETAATASLSNGKGKQDGEAAEAEHEQGQLDSDTIDSEIQEVE</sequence>
<name>A0A8B7Z1P8_ACAPL</name>
<dbReference type="CDD" id="cd22101">
    <property type="entry name" value="F-box_FBXO30-like"/>
    <property type="match status" value="1"/>
</dbReference>
<dbReference type="PANTHER" id="PTHR15933">
    <property type="entry name" value="PROTEIN CBG16327"/>
    <property type="match status" value="1"/>
</dbReference>
<dbReference type="InterPro" id="IPR031890">
    <property type="entry name" value="Fbxo30/Fbxo40"/>
</dbReference>
<dbReference type="KEGG" id="aplc:110984044"/>
<dbReference type="AlphaFoldDB" id="A0A8B7Z1P8"/>
<dbReference type="SUPFAM" id="SSF49599">
    <property type="entry name" value="TRAF domain-like"/>
    <property type="match status" value="1"/>
</dbReference>
<dbReference type="Pfam" id="PF15966">
    <property type="entry name" value="F-box_4"/>
    <property type="match status" value="1"/>
</dbReference>
<evidence type="ECO:0000259" key="6">
    <source>
        <dbReference type="PROSITE" id="PS50181"/>
    </source>
</evidence>
<keyword evidence="2" id="KW-0863">Zinc-finger</keyword>
<protein>
    <submittedName>
        <fullName evidence="8">F-box only protein 30-like</fullName>
    </submittedName>
</protein>
<feature type="region of interest" description="Disordered" evidence="5">
    <location>
        <begin position="275"/>
        <end position="301"/>
    </location>
</feature>
<feature type="compositionally biased region" description="Acidic residues" evidence="5">
    <location>
        <begin position="827"/>
        <end position="837"/>
    </location>
</feature>
<evidence type="ECO:0000256" key="5">
    <source>
        <dbReference type="SAM" id="MobiDB-lite"/>
    </source>
</evidence>
<feature type="domain" description="F-box" evidence="6">
    <location>
        <begin position="684"/>
        <end position="738"/>
    </location>
</feature>
<dbReference type="OMA" id="PYNRYLP"/>
<keyword evidence="7" id="KW-1185">Reference proteome</keyword>
<proteinExistence type="predicted"/>
<dbReference type="Pfam" id="PF15965">
    <property type="entry name" value="zf-TRAF_2"/>
    <property type="match status" value="1"/>
</dbReference>
<dbReference type="Proteomes" id="UP000694845">
    <property type="component" value="Unplaced"/>
</dbReference>
<keyword evidence="4" id="KW-0862">Zinc</keyword>
<dbReference type="InterPro" id="IPR036047">
    <property type="entry name" value="F-box-like_dom_sf"/>
</dbReference>
<evidence type="ECO:0000256" key="3">
    <source>
        <dbReference type="ARBA" id="ARBA00022786"/>
    </source>
</evidence>
<dbReference type="InterPro" id="IPR043013">
    <property type="entry name" value="Znf_TRAF_N"/>
</dbReference>
<feature type="region of interest" description="Disordered" evidence="5">
    <location>
        <begin position="633"/>
        <end position="683"/>
    </location>
</feature>
<dbReference type="GO" id="GO:0061630">
    <property type="term" value="F:ubiquitin protein ligase activity"/>
    <property type="evidence" value="ECO:0007669"/>
    <property type="project" value="InterPro"/>
</dbReference>
<dbReference type="InterPro" id="IPR001293">
    <property type="entry name" value="Znf_TRAF"/>
</dbReference>
<reference evidence="8" key="1">
    <citation type="submission" date="2025-08" db="UniProtKB">
        <authorList>
            <consortium name="RefSeq"/>
        </authorList>
    </citation>
    <scope>IDENTIFICATION</scope>
</reference>
<dbReference type="OrthoDB" id="5918172at2759"/>
<evidence type="ECO:0000313" key="7">
    <source>
        <dbReference type="Proteomes" id="UP000694845"/>
    </source>
</evidence>
<keyword evidence="3" id="KW-0833">Ubl conjugation pathway</keyword>
<feature type="compositionally biased region" description="Polar residues" evidence="5">
    <location>
        <begin position="332"/>
        <end position="346"/>
    </location>
</feature>
<feature type="compositionally biased region" description="Low complexity" evidence="5">
    <location>
        <begin position="670"/>
        <end position="681"/>
    </location>
</feature>